<proteinExistence type="predicted"/>
<evidence type="ECO:0000259" key="2">
    <source>
        <dbReference type="Pfam" id="PF03703"/>
    </source>
</evidence>
<accession>A0A0R0C4M3</accession>
<dbReference type="PANTHER" id="PTHR34473:SF3">
    <property type="entry name" value="TRANSMEMBRANE PROTEIN-RELATED"/>
    <property type="match status" value="1"/>
</dbReference>
<dbReference type="STRING" id="266128.ABB25_02010"/>
<dbReference type="Pfam" id="PF03703">
    <property type="entry name" value="bPH_2"/>
    <property type="match status" value="1"/>
</dbReference>
<dbReference type="InterPro" id="IPR005182">
    <property type="entry name" value="YdbS-like_PH"/>
</dbReference>
<feature type="domain" description="YdbS-like PH" evidence="2">
    <location>
        <begin position="85"/>
        <end position="162"/>
    </location>
</feature>
<reference evidence="3 4" key="1">
    <citation type="submission" date="2015-05" db="EMBL/GenBank/DDBJ databases">
        <title>Genome sequencing and analysis of members of genus Stenotrophomonas.</title>
        <authorList>
            <person name="Patil P.P."/>
            <person name="Midha S."/>
            <person name="Patil P.B."/>
        </authorList>
    </citation>
    <scope>NUCLEOTIDE SEQUENCE [LARGE SCALE GENOMIC DNA]</scope>
    <source>
        <strain evidence="3 4">DSM 17805</strain>
    </source>
</reference>
<dbReference type="Proteomes" id="UP000051254">
    <property type="component" value="Unassembled WGS sequence"/>
</dbReference>
<feature type="transmembrane region" description="Helical" evidence="1">
    <location>
        <begin position="61"/>
        <end position="81"/>
    </location>
</feature>
<evidence type="ECO:0000313" key="3">
    <source>
        <dbReference type="EMBL" id="KRG60147.1"/>
    </source>
</evidence>
<organism evidence="3 4">
    <name type="scientific">Stenotrophomonas koreensis</name>
    <dbReference type="NCBI Taxonomy" id="266128"/>
    <lineage>
        <taxon>Bacteria</taxon>
        <taxon>Pseudomonadati</taxon>
        <taxon>Pseudomonadota</taxon>
        <taxon>Gammaproteobacteria</taxon>
        <taxon>Lysobacterales</taxon>
        <taxon>Lysobacteraceae</taxon>
        <taxon>Stenotrophomonas</taxon>
    </lineage>
</organism>
<protein>
    <recommendedName>
        <fullName evidence="2">YdbS-like PH domain-containing protein</fullName>
    </recommendedName>
</protein>
<gene>
    <name evidence="3" type="ORF">ABB25_02010</name>
</gene>
<keyword evidence="4" id="KW-1185">Reference proteome</keyword>
<keyword evidence="1" id="KW-0812">Transmembrane</keyword>
<keyword evidence="1" id="KW-1133">Transmembrane helix</keyword>
<dbReference type="EMBL" id="LDJH01000005">
    <property type="protein sequence ID" value="KRG60147.1"/>
    <property type="molecule type" value="Genomic_DNA"/>
</dbReference>
<keyword evidence="1" id="KW-0472">Membrane</keyword>
<name>A0A0R0C4M3_9GAMM</name>
<feature type="transmembrane region" description="Helical" evidence="1">
    <location>
        <begin position="31"/>
        <end position="55"/>
    </location>
</feature>
<dbReference type="PANTHER" id="PTHR34473">
    <property type="entry name" value="UPF0699 TRANSMEMBRANE PROTEIN YDBS"/>
    <property type="match status" value="1"/>
</dbReference>
<evidence type="ECO:0000256" key="1">
    <source>
        <dbReference type="SAM" id="Phobius"/>
    </source>
</evidence>
<dbReference type="AlphaFoldDB" id="A0A0R0C4M3"/>
<comment type="caution">
    <text evidence="3">The sequence shown here is derived from an EMBL/GenBank/DDBJ whole genome shotgun (WGS) entry which is preliminary data.</text>
</comment>
<dbReference type="PATRIC" id="fig|266128.3.peg.2049"/>
<evidence type="ECO:0000313" key="4">
    <source>
        <dbReference type="Proteomes" id="UP000051254"/>
    </source>
</evidence>
<sequence>MPASSATPAPVLADTPDTSQWQQLPVRGARIAAVAGAIGMAVTLAVISLPLSLLLNHWQGWLWKLPLALGLGAVLGAVLSWRRHRRTSWRLDAHALAVRHQYLWYNDTRVPRARVQHLDVRRGPLQRSIGLATLVVHTAGSRLDAVSLSGLELADAEALRELLARPDDHDGL</sequence>